<keyword evidence="2" id="KW-1185">Reference proteome</keyword>
<evidence type="ECO:0000313" key="2">
    <source>
        <dbReference type="Proteomes" id="UP000501568"/>
    </source>
</evidence>
<gene>
    <name evidence="1" type="ORF">G5C33_06330</name>
</gene>
<dbReference type="AlphaFoldDB" id="A0A6G6Y3L7"/>
<protein>
    <submittedName>
        <fullName evidence="1">Uncharacterized protein</fullName>
    </submittedName>
</protein>
<dbReference type="Proteomes" id="UP000501568">
    <property type="component" value="Chromosome"/>
</dbReference>
<dbReference type="RefSeq" id="WP_165326442.1">
    <property type="nucleotide sequence ID" value="NZ_CP049109.1"/>
</dbReference>
<accession>A0A6G6Y3L7</accession>
<dbReference type="KEGG" id="spzr:G5C33_06330"/>
<sequence>MALTALLAKGLGGGFELIGEVGASIETGVGRREAGTLIARGVIGVVPFADDVVGALAGEAAEAMLPQTNIPRVCE</sequence>
<name>A0A6G6Y3L7_9SPHN</name>
<dbReference type="EMBL" id="CP049109">
    <property type="protein sequence ID" value="QIG79441.1"/>
    <property type="molecule type" value="Genomic_DNA"/>
</dbReference>
<evidence type="ECO:0000313" key="1">
    <source>
        <dbReference type="EMBL" id="QIG79441.1"/>
    </source>
</evidence>
<reference evidence="1 2" key="1">
    <citation type="submission" date="2020-02" db="EMBL/GenBank/DDBJ databases">
        <authorList>
            <person name="Zheng R.K."/>
            <person name="Sun C.M."/>
        </authorList>
    </citation>
    <scope>NUCLEOTIDE SEQUENCE [LARGE SCALE GENOMIC DNA]</scope>
    <source>
        <strain evidence="2">zrk23</strain>
    </source>
</reference>
<organism evidence="1 2">
    <name type="scientific">Stakelama tenebrarum</name>
    <dbReference type="NCBI Taxonomy" id="2711215"/>
    <lineage>
        <taxon>Bacteria</taxon>
        <taxon>Pseudomonadati</taxon>
        <taxon>Pseudomonadota</taxon>
        <taxon>Alphaproteobacteria</taxon>
        <taxon>Sphingomonadales</taxon>
        <taxon>Sphingomonadaceae</taxon>
        <taxon>Stakelama</taxon>
    </lineage>
</organism>
<proteinExistence type="predicted"/>